<dbReference type="Gene3D" id="1.20.120.1630">
    <property type="match status" value="1"/>
</dbReference>
<dbReference type="InParanoid" id="A0A423PZ84"/>
<dbReference type="GO" id="GO:0032259">
    <property type="term" value="P:methylation"/>
    <property type="evidence" value="ECO:0007669"/>
    <property type="project" value="UniProtKB-KW"/>
</dbReference>
<sequence>MKARRLTPRLFLVYSASLALLVLACPWLPAFSGGALLCASGLGLRIWSFGHLRKNQHLVTTGPYAHTRNPAYLGSALVMTGLFLAAGNPYNTPGIALWAAGALGLLIFFGGYLPRKYRREYGQLRRFFGPALDRHAAHVPNFWPRLMPWHSGDTQRFSWRCVSANHEWVWPAAVTLALALMWV</sequence>
<comment type="subcellular location">
    <subcellularLocation>
        <location evidence="1">Endomembrane system</location>
        <topology evidence="1">Multi-pass membrane protein</topology>
    </subcellularLocation>
</comment>
<dbReference type="AlphaFoldDB" id="A0A423PZ84"/>
<comment type="caution">
    <text evidence="6">The sequence shown here is derived from an EMBL/GenBank/DDBJ whole genome shotgun (WGS) entry which is preliminary data.</text>
</comment>
<dbReference type="GO" id="GO:0012505">
    <property type="term" value="C:endomembrane system"/>
    <property type="evidence" value="ECO:0007669"/>
    <property type="project" value="UniProtKB-SubCell"/>
</dbReference>
<dbReference type="Pfam" id="PF04191">
    <property type="entry name" value="PEMT"/>
    <property type="match status" value="1"/>
</dbReference>
<keyword evidence="3 5" id="KW-1133">Transmembrane helix</keyword>
<evidence type="ECO:0000256" key="5">
    <source>
        <dbReference type="SAM" id="Phobius"/>
    </source>
</evidence>
<dbReference type="InterPro" id="IPR007318">
    <property type="entry name" value="Phopholipid_MeTrfase"/>
</dbReference>
<evidence type="ECO:0000256" key="4">
    <source>
        <dbReference type="ARBA" id="ARBA00023136"/>
    </source>
</evidence>
<gene>
    <name evidence="6" type="ORF">SAJA_04050</name>
</gene>
<evidence type="ECO:0000256" key="2">
    <source>
        <dbReference type="ARBA" id="ARBA00022692"/>
    </source>
</evidence>
<evidence type="ECO:0000256" key="1">
    <source>
        <dbReference type="ARBA" id="ARBA00004127"/>
    </source>
</evidence>
<dbReference type="EMBL" id="AYKG01000009">
    <property type="protein sequence ID" value="ROO30838.1"/>
    <property type="molecule type" value="Genomic_DNA"/>
</dbReference>
<proteinExistence type="predicted"/>
<keyword evidence="6" id="KW-0808">Transferase</keyword>
<reference evidence="6 7" key="1">
    <citation type="submission" date="2013-10" db="EMBL/GenBank/DDBJ databases">
        <title>Salinisphaera japonica YTM-1 Genome Sequencing.</title>
        <authorList>
            <person name="Lai Q."/>
            <person name="Li C."/>
            <person name="Shao Z."/>
        </authorList>
    </citation>
    <scope>NUCLEOTIDE SEQUENCE [LARGE SCALE GENOMIC DNA]</scope>
    <source>
        <strain evidence="6 7">YTM-1</strain>
    </source>
</reference>
<protein>
    <submittedName>
        <fullName evidence="6">S-isoprenylcysteine methyltransferase</fullName>
    </submittedName>
</protein>
<dbReference type="Proteomes" id="UP000285310">
    <property type="component" value="Unassembled WGS sequence"/>
</dbReference>
<name>A0A423PZ84_9GAMM</name>
<evidence type="ECO:0000313" key="6">
    <source>
        <dbReference type="EMBL" id="ROO30838.1"/>
    </source>
</evidence>
<accession>A0A423PZ84</accession>
<keyword evidence="6" id="KW-0489">Methyltransferase</keyword>
<keyword evidence="4 5" id="KW-0472">Membrane</keyword>
<organism evidence="6 7">
    <name type="scientific">Salinisphaera japonica YTM-1</name>
    <dbReference type="NCBI Taxonomy" id="1209778"/>
    <lineage>
        <taxon>Bacteria</taxon>
        <taxon>Pseudomonadati</taxon>
        <taxon>Pseudomonadota</taxon>
        <taxon>Gammaproteobacteria</taxon>
        <taxon>Salinisphaerales</taxon>
        <taxon>Salinisphaeraceae</taxon>
        <taxon>Salinisphaera</taxon>
    </lineage>
</organism>
<dbReference type="PROSITE" id="PS51257">
    <property type="entry name" value="PROKAR_LIPOPROTEIN"/>
    <property type="match status" value="1"/>
</dbReference>
<keyword evidence="7" id="KW-1185">Reference proteome</keyword>
<keyword evidence="2 5" id="KW-0812">Transmembrane</keyword>
<evidence type="ECO:0000313" key="7">
    <source>
        <dbReference type="Proteomes" id="UP000285310"/>
    </source>
</evidence>
<evidence type="ECO:0000256" key="3">
    <source>
        <dbReference type="ARBA" id="ARBA00022989"/>
    </source>
</evidence>
<dbReference type="GO" id="GO:0008168">
    <property type="term" value="F:methyltransferase activity"/>
    <property type="evidence" value="ECO:0007669"/>
    <property type="project" value="UniProtKB-KW"/>
</dbReference>
<feature type="transmembrane region" description="Helical" evidence="5">
    <location>
        <begin position="95"/>
        <end position="113"/>
    </location>
</feature>